<evidence type="ECO:0000256" key="2">
    <source>
        <dbReference type="ARBA" id="ARBA00023125"/>
    </source>
</evidence>
<dbReference type="AlphaFoldDB" id="A0A7W5DQC8"/>
<dbReference type="InterPro" id="IPR008920">
    <property type="entry name" value="TF_FadR/GntR_C"/>
</dbReference>
<dbReference type="InterPro" id="IPR036388">
    <property type="entry name" value="WH-like_DNA-bd_sf"/>
</dbReference>
<dbReference type="PANTHER" id="PTHR43537:SF5">
    <property type="entry name" value="UXU OPERON TRANSCRIPTIONAL REGULATOR"/>
    <property type="match status" value="1"/>
</dbReference>
<dbReference type="Gene3D" id="1.20.120.530">
    <property type="entry name" value="GntR ligand-binding domain-like"/>
    <property type="match status" value="1"/>
</dbReference>
<evidence type="ECO:0000259" key="4">
    <source>
        <dbReference type="PROSITE" id="PS50949"/>
    </source>
</evidence>
<dbReference type="SMART" id="SM00345">
    <property type="entry name" value="HTH_GNTR"/>
    <property type="match status" value="1"/>
</dbReference>
<comment type="caution">
    <text evidence="5">The sequence shown here is derived from an EMBL/GenBank/DDBJ whole genome shotgun (WGS) entry which is preliminary data.</text>
</comment>
<evidence type="ECO:0000313" key="5">
    <source>
        <dbReference type="EMBL" id="MBB3187087.1"/>
    </source>
</evidence>
<keyword evidence="1" id="KW-0805">Transcription regulation</keyword>
<dbReference type="Pfam" id="PF07729">
    <property type="entry name" value="FCD"/>
    <property type="match status" value="1"/>
</dbReference>
<keyword evidence="3" id="KW-0804">Transcription</keyword>
<protein>
    <submittedName>
        <fullName evidence="5">GntR family transcriptional repressor for pyruvate dehydrogenase complex</fullName>
    </submittedName>
</protein>
<evidence type="ECO:0000313" key="6">
    <source>
        <dbReference type="Proteomes" id="UP000544222"/>
    </source>
</evidence>
<dbReference type="PRINTS" id="PR00035">
    <property type="entry name" value="HTHGNTR"/>
</dbReference>
<evidence type="ECO:0000256" key="3">
    <source>
        <dbReference type="ARBA" id="ARBA00023163"/>
    </source>
</evidence>
<dbReference type="EMBL" id="JACHYB010000001">
    <property type="protein sequence ID" value="MBB3187087.1"/>
    <property type="molecule type" value="Genomic_DNA"/>
</dbReference>
<dbReference type="GO" id="GO:0003677">
    <property type="term" value="F:DNA binding"/>
    <property type="evidence" value="ECO:0007669"/>
    <property type="project" value="UniProtKB-KW"/>
</dbReference>
<gene>
    <name evidence="5" type="ORF">FHX64_001250</name>
</gene>
<evidence type="ECO:0000256" key="1">
    <source>
        <dbReference type="ARBA" id="ARBA00023015"/>
    </source>
</evidence>
<sequence>MEAPNLTDQIQEVTFESPSDVIINHIKGLLDSGELKPGNRLPAERKLAEQFGVGRAYVREAIQKLEMYGIVKTLPQSGTYIAGLEITALEGLLSEVLKLDDYDFFSLVETRLILEINAARLCALRRTQEDLAKLEEALDVYLRKAQSGPSAVEEDLMLHRTIADGSHNKVIKSLMLIITPDIMRNYHAFRVCQTIENVAVKEHVLLVDAIKRQDVKAATDIMRTHLKGIMDYAATTINRTKGEVETV</sequence>
<dbReference type="PANTHER" id="PTHR43537">
    <property type="entry name" value="TRANSCRIPTIONAL REGULATOR, GNTR FAMILY"/>
    <property type="match status" value="1"/>
</dbReference>
<dbReference type="Gene3D" id="1.10.10.10">
    <property type="entry name" value="Winged helix-like DNA-binding domain superfamily/Winged helix DNA-binding domain"/>
    <property type="match status" value="1"/>
</dbReference>
<organism evidence="5 6">
    <name type="scientific">Microbacter margulisiae</name>
    <dbReference type="NCBI Taxonomy" id="1350067"/>
    <lineage>
        <taxon>Bacteria</taxon>
        <taxon>Pseudomonadati</taxon>
        <taxon>Bacteroidota</taxon>
        <taxon>Bacteroidia</taxon>
        <taxon>Bacteroidales</taxon>
        <taxon>Porphyromonadaceae</taxon>
        <taxon>Microbacter</taxon>
    </lineage>
</organism>
<name>A0A7W5DQC8_9PORP</name>
<reference evidence="5 6" key="1">
    <citation type="submission" date="2020-08" db="EMBL/GenBank/DDBJ databases">
        <title>Genomic Encyclopedia of Type Strains, Phase IV (KMG-IV): sequencing the most valuable type-strain genomes for metagenomic binning, comparative biology and taxonomic classification.</title>
        <authorList>
            <person name="Goeker M."/>
        </authorList>
    </citation>
    <scope>NUCLEOTIDE SEQUENCE [LARGE SCALE GENOMIC DNA]</scope>
    <source>
        <strain evidence="5 6">DSM 27471</strain>
    </source>
</reference>
<dbReference type="GO" id="GO:0003700">
    <property type="term" value="F:DNA-binding transcription factor activity"/>
    <property type="evidence" value="ECO:0007669"/>
    <property type="project" value="InterPro"/>
</dbReference>
<keyword evidence="6" id="KW-1185">Reference proteome</keyword>
<proteinExistence type="predicted"/>
<dbReference type="InterPro" id="IPR011711">
    <property type="entry name" value="GntR_C"/>
</dbReference>
<dbReference type="SUPFAM" id="SSF48008">
    <property type="entry name" value="GntR ligand-binding domain-like"/>
    <property type="match status" value="1"/>
</dbReference>
<dbReference type="PROSITE" id="PS50949">
    <property type="entry name" value="HTH_GNTR"/>
    <property type="match status" value="1"/>
</dbReference>
<dbReference type="InterPro" id="IPR036390">
    <property type="entry name" value="WH_DNA-bd_sf"/>
</dbReference>
<dbReference type="InterPro" id="IPR000524">
    <property type="entry name" value="Tscrpt_reg_HTH_GntR"/>
</dbReference>
<dbReference type="Proteomes" id="UP000544222">
    <property type="component" value="Unassembled WGS sequence"/>
</dbReference>
<dbReference type="SMART" id="SM00895">
    <property type="entry name" value="FCD"/>
    <property type="match status" value="1"/>
</dbReference>
<keyword evidence="5" id="KW-0670">Pyruvate</keyword>
<dbReference type="SUPFAM" id="SSF46785">
    <property type="entry name" value="Winged helix' DNA-binding domain"/>
    <property type="match status" value="1"/>
</dbReference>
<dbReference type="Pfam" id="PF00392">
    <property type="entry name" value="GntR"/>
    <property type="match status" value="1"/>
</dbReference>
<accession>A0A7W5DQC8</accession>
<keyword evidence="2" id="KW-0238">DNA-binding</keyword>
<dbReference type="RefSeq" id="WP_183412898.1">
    <property type="nucleotide sequence ID" value="NZ_JACHYB010000001.1"/>
</dbReference>
<dbReference type="CDD" id="cd07377">
    <property type="entry name" value="WHTH_GntR"/>
    <property type="match status" value="1"/>
</dbReference>
<feature type="domain" description="HTH gntR-type" evidence="4">
    <location>
        <begin position="16"/>
        <end position="84"/>
    </location>
</feature>